<sequence length="212" mass="22950">MCRNVMPYYAHRACIAFDDYQGNNSPSFDIQVTELVVAQSTSSVPVEEPTVQASSEVIPVAVPPVIPEVQSSPQEKEERVTPPVEEKRATSPVEEKRVTPPVEEKRVTPPVGEKRVTPPVEESCIAFDEYQGNNGPSYDIQVAELVVFQFTSSFPAKELTVQDSSGVIAVPPVTPEVQSSPPRRRKEGHPTSGGASGNHVQCILGCSGVSKH</sequence>
<dbReference type="Proteomes" id="UP000683360">
    <property type="component" value="Unassembled WGS sequence"/>
</dbReference>
<name>A0A8S3PMX5_MYTED</name>
<gene>
    <name evidence="2" type="ORF">MEDL_286</name>
</gene>
<feature type="region of interest" description="Disordered" evidence="1">
    <location>
        <begin position="68"/>
        <end position="116"/>
    </location>
</feature>
<evidence type="ECO:0000313" key="3">
    <source>
        <dbReference type="Proteomes" id="UP000683360"/>
    </source>
</evidence>
<dbReference type="AlphaFoldDB" id="A0A8S3PMX5"/>
<dbReference type="EMBL" id="CAJPWZ010000011">
    <property type="protein sequence ID" value="CAG2184637.1"/>
    <property type="molecule type" value="Genomic_DNA"/>
</dbReference>
<dbReference type="OrthoDB" id="10577321at2759"/>
<evidence type="ECO:0000256" key="1">
    <source>
        <dbReference type="SAM" id="MobiDB-lite"/>
    </source>
</evidence>
<evidence type="ECO:0000313" key="2">
    <source>
        <dbReference type="EMBL" id="CAG2184637.1"/>
    </source>
</evidence>
<feature type="region of interest" description="Disordered" evidence="1">
    <location>
        <begin position="170"/>
        <end position="197"/>
    </location>
</feature>
<reference evidence="2" key="1">
    <citation type="submission" date="2021-03" db="EMBL/GenBank/DDBJ databases">
        <authorList>
            <person name="Bekaert M."/>
        </authorList>
    </citation>
    <scope>NUCLEOTIDE SEQUENCE</scope>
</reference>
<accession>A0A8S3PMX5</accession>
<keyword evidence="3" id="KW-1185">Reference proteome</keyword>
<protein>
    <submittedName>
        <fullName evidence="2">Uncharacterized protein</fullName>
    </submittedName>
</protein>
<feature type="compositionally biased region" description="Basic and acidic residues" evidence="1">
    <location>
        <begin position="74"/>
        <end position="116"/>
    </location>
</feature>
<comment type="caution">
    <text evidence="2">The sequence shown here is derived from an EMBL/GenBank/DDBJ whole genome shotgun (WGS) entry which is preliminary data.</text>
</comment>
<proteinExistence type="predicted"/>
<organism evidence="2 3">
    <name type="scientific">Mytilus edulis</name>
    <name type="common">Blue mussel</name>
    <dbReference type="NCBI Taxonomy" id="6550"/>
    <lineage>
        <taxon>Eukaryota</taxon>
        <taxon>Metazoa</taxon>
        <taxon>Spiralia</taxon>
        <taxon>Lophotrochozoa</taxon>
        <taxon>Mollusca</taxon>
        <taxon>Bivalvia</taxon>
        <taxon>Autobranchia</taxon>
        <taxon>Pteriomorphia</taxon>
        <taxon>Mytilida</taxon>
        <taxon>Mytiloidea</taxon>
        <taxon>Mytilidae</taxon>
        <taxon>Mytilinae</taxon>
        <taxon>Mytilus</taxon>
    </lineage>
</organism>